<proteinExistence type="predicted"/>
<evidence type="ECO:0000313" key="5">
    <source>
        <dbReference type="EMBL" id="MEE2040839.1"/>
    </source>
</evidence>
<comment type="cofactor">
    <cofactor evidence="1">
        <name>Mg(2+)</name>
        <dbReference type="ChEBI" id="CHEBI:18420"/>
    </cofactor>
</comment>
<dbReference type="EMBL" id="JAUZMY010000036">
    <property type="protein sequence ID" value="MEE2040839.1"/>
    <property type="molecule type" value="Genomic_DNA"/>
</dbReference>
<dbReference type="PANTHER" id="PTHR32308">
    <property type="entry name" value="LYASE BETA SUBUNIT, PUTATIVE (AFU_ORTHOLOGUE AFUA_4G13030)-RELATED"/>
    <property type="match status" value="1"/>
</dbReference>
<keyword evidence="5" id="KW-0456">Lyase</keyword>
<feature type="domain" description="HpcH/HpaI aldolase/citrate lyase" evidence="4">
    <location>
        <begin position="12"/>
        <end position="217"/>
    </location>
</feature>
<evidence type="ECO:0000259" key="4">
    <source>
        <dbReference type="Pfam" id="PF03328"/>
    </source>
</evidence>
<dbReference type="RefSeq" id="WP_330094602.1">
    <property type="nucleotide sequence ID" value="NZ_JAUZMY010000036.1"/>
</dbReference>
<protein>
    <submittedName>
        <fullName evidence="5">CoA ester lyase</fullName>
    </submittedName>
</protein>
<dbReference type="PIRSF" id="PIRSF015582">
    <property type="entry name" value="Cit_lyase_B"/>
    <property type="match status" value="1"/>
</dbReference>
<dbReference type="Proteomes" id="UP001356095">
    <property type="component" value="Unassembled WGS sequence"/>
</dbReference>
<keyword evidence="2" id="KW-0479">Metal-binding</keyword>
<reference evidence="5 6" key="1">
    <citation type="submission" date="2023-08" db="EMBL/GenBank/DDBJ databases">
        <authorList>
            <person name="Girao M."/>
            <person name="Carvalho M.F."/>
        </authorList>
    </citation>
    <scope>NUCLEOTIDE SEQUENCE [LARGE SCALE GENOMIC DNA]</scope>
    <source>
        <strain evidence="5 6">CT-R113</strain>
    </source>
</reference>
<dbReference type="InterPro" id="IPR011206">
    <property type="entry name" value="Citrate_lyase_beta/mcl1/mcl2"/>
</dbReference>
<dbReference type="GO" id="GO:0016829">
    <property type="term" value="F:lyase activity"/>
    <property type="evidence" value="ECO:0007669"/>
    <property type="project" value="UniProtKB-KW"/>
</dbReference>
<dbReference type="PANTHER" id="PTHR32308:SF10">
    <property type="entry name" value="CITRATE LYASE SUBUNIT BETA"/>
    <property type="match status" value="1"/>
</dbReference>
<organism evidence="5 6">
    <name type="scientific">Nocardiopsis codii</name>
    <dbReference type="NCBI Taxonomy" id="3065942"/>
    <lineage>
        <taxon>Bacteria</taxon>
        <taxon>Bacillati</taxon>
        <taxon>Actinomycetota</taxon>
        <taxon>Actinomycetes</taxon>
        <taxon>Streptosporangiales</taxon>
        <taxon>Nocardiopsidaceae</taxon>
        <taxon>Nocardiopsis</taxon>
    </lineage>
</organism>
<keyword evidence="6" id="KW-1185">Reference proteome</keyword>
<dbReference type="SUPFAM" id="SSF51621">
    <property type="entry name" value="Phosphoenolpyruvate/pyruvate domain"/>
    <property type="match status" value="1"/>
</dbReference>
<accession>A0ABU7KF26</accession>
<dbReference type="InterPro" id="IPR005000">
    <property type="entry name" value="Aldolase/citrate-lyase_domain"/>
</dbReference>
<dbReference type="InterPro" id="IPR040442">
    <property type="entry name" value="Pyrv_kinase-like_dom_sf"/>
</dbReference>
<comment type="caution">
    <text evidence="5">The sequence shown here is derived from an EMBL/GenBank/DDBJ whole genome shotgun (WGS) entry which is preliminary data.</text>
</comment>
<keyword evidence="3" id="KW-0460">Magnesium</keyword>
<dbReference type="Pfam" id="PF03328">
    <property type="entry name" value="HpcH_HpaI"/>
    <property type="match status" value="1"/>
</dbReference>
<evidence type="ECO:0000256" key="2">
    <source>
        <dbReference type="ARBA" id="ARBA00022723"/>
    </source>
</evidence>
<evidence type="ECO:0000313" key="6">
    <source>
        <dbReference type="Proteomes" id="UP001356095"/>
    </source>
</evidence>
<dbReference type="Gene3D" id="3.20.20.60">
    <property type="entry name" value="Phosphoenolpyruvate-binding domains"/>
    <property type="match status" value="1"/>
</dbReference>
<sequence length="290" mass="30166">MESVQAPVVASLYVPGDRPERFSKAVESGADAVILDLEDAVLPDAKDAARDHVLEFLHRSTPTGPRGPRVYVRVNAPHSPHGARDLEALAGTRPDGVRVPKVETPADVDRVVERLGGVPVDCLLESAAGVQNAPELAAHPAVRSLALGEADLTAELRISGDTAFSWLRMRIVVASAAAGLQPPGMAAYIDIADSDGLHASCVQGRSLGMFGRSAIHPRQVPVIRRAFTPSGEEVVRAREIAEAAAAAGEGAARGGGAIALADGRFVDAPVVVSALRTLALAESLGERESV</sequence>
<gene>
    <name evidence="5" type="ORF">Q8791_26825</name>
</gene>
<dbReference type="InterPro" id="IPR015813">
    <property type="entry name" value="Pyrv/PenolPyrv_kinase-like_dom"/>
</dbReference>
<name>A0ABU7KF26_9ACTN</name>
<evidence type="ECO:0000256" key="1">
    <source>
        <dbReference type="ARBA" id="ARBA00001946"/>
    </source>
</evidence>
<evidence type="ECO:0000256" key="3">
    <source>
        <dbReference type="ARBA" id="ARBA00022842"/>
    </source>
</evidence>